<feature type="domain" description="Ferritin-like diiron" evidence="2">
    <location>
        <begin position="2"/>
        <end position="134"/>
    </location>
</feature>
<keyword evidence="4" id="KW-1185">Reference proteome</keyword>
<evidence type="ECO:0000313" key="4">
    <source>
        <dbReference type="Proteomes" id="UP000595897"/>
    </source>
</evidence>
<accession>A0A7R7ICL6</accession>
<sequence length="179" mass="20976">MNFQDSETYKNLLKALEGEMKASTKYRIYGNKAREDGYEQIADIFNETSGNEQEHAEIWMKVLDGGELQDTYENLKDAMAGEHYEWTQMYKKFAEIAMREGYTEISKLFASVGNIEKHHDYRYERLANNIKTDTVFCKPQKTIWICMKCGNLIYDECAPEECPVCGHLQGYYKMNCENY</sequence>
<dbReference type="SUPFAM" id="SSF47240">
    <property type="entry name" value="Ferritin-like"/>
    <property type="match status" value="1"/>
</dbReference>
<comment type="cofactor">
    <cofactor evidence="1">
        <name>Fe(3+)</name>
        <dbReference type="ChEBI" id="CHEBI:29034"/>
    </cofactor>
</comment>
<dbReference type="Proteomes" id="UP000595897">
    <property type="component" value="Chromosome"/>
</dbReference>
<dbReference type="InterPro" id="IPR003251">
    <property type="entry name" value="Rr_diiron-bd_dom"/>
</dbReference>
<dbReference type="SUPFAM" id="SSF57802">
    <property type="entry name" value="Rubredoxin-like"/>
    <property type="match status" value="1"/>
</dbReference>
<dbReference type="AlphaFoldDB" id="A0A7R7ICL6"/>
<proteinExistence type="predicted"/>
<evidence type="ECO:0000259" key="2">
    <source>
        <dbReference type="PROSITE" id="PS50905"/>
    </source>
</evidence>
<dbReference type="Gene3D" id="2.20.28.10">
    <property type="match status" value="1"/>
</dbReference>
<dbReference type="InterPro" id="IPR012347">
    <property type="entry name" value="Ferritin-like"/>
</dbReference>
<dbReference type="GO" id="GO:0016491">
    <property type="term" value="F:oxidoreductase activity"/>
    <property type="evidence" value="ECO:0007669"/>
    <property type="project" value="InterPro"/>
</dbReference>
<dbReference type="PROSITE" id="PS50905">
    <property type="entry name" value="FERRITIN_LIKE"/>
    <property type="match status" value="1"/>
</dbReference>
<dbReference type="RefSeq" id="WP_271715856.1">
    <property type="nucleotide sequence ID" value="NZ_AP024169.1"/>
</dbReference>
<dbReference type="EMBL" id="AP024169">
    <property type="protein sequence ID" value="BCN30652.1"/>
    <property type="molecule type" value="Genomic_DNA"/>
</dbReference>
<evidence type="ECO:0000256" key="1">
    <source>
        <dbReference type="ARBA" id="ARBA00001965"/>
    </source>
</evidence>
<reference evidence="3 4" key="1">
    <citation type="submission" date="2020-11" db="EMBL/GenBank/DDBJ databases">
        <title>Draft genome sequencing of a Lachnospiraceae strain isolated from anoxic soil subjected to BSD treatment.</title>
        <authorList>
            <person name="Uek A."/>
            <person name="Tonouchi A."/>
        </authorList>
    </citation>
    <scope>NUCLEOTIDE SEQUENCE [LARGE SCALE GENOMIC DNA]</scope>
    <source>
        <strain evidence="3 4">TB5</strain>
    </source>
</reference>
<dbReference type="CDD" id="cd01041">
    <property type="entry name" value="Rubrerythrin"/>
    <property type="match status" value="1"/>
</dbReference>
<evidence type="ECO:0000313" key="3">
    <source>
        <dbReference type="EMBL" id="BCN30652.1"/>
    </source>
</evidence>
<name>A0A7R7ICL6_9FIRM</name>
<dbReference type="InterPro" id="IPR052364">
    <property type="entry name" value="Rubrerythrin"/>
</dbReference>
<gene>
    <name evidence="3" type="ORF">bsdtb5_19470</name>
</gene>
<dbReference type="KEGG" id="ahb:bsdtb5_19470"/>
<dbReference type="InterPro" id="IPR009078">
    <property type="entry name" value="Ferritin-like_SF"/>
</dbReference>
<dbReference type="InterPro" id="IPR009040">
    <property type="entry name" value="Ferritin-like_diiron"/>
</dbReference>
<dbReference type="Pfam" id="PF02915">
    <property type="entry name" value="Rubrerythrin"/>
    <property type="match status" value="1"/>
</dbReference>
<dbReference type="PANTHER" id="PTHR43865:SF1">
    <property type="entry name" value="RUBRERYTHRIN-RELATED"/>
    <property type="match status" value="1"/>
</dbReference>
<dbReference type="PANTHER" id="PTHR43865">
    <property type="entry name" value="RUBRERYTHRIN-RELATED"/>
    <property type="match status" value="1"/>
</dbReference>
<dbReference type="GO" id="GO:0046872">
    <property type="term" value="F:metal ion binding"/>
    <property type="evidence" value="ECO:0007669"/>
    <property type="project" value="UniProtKB-KW"/>
</dbReference>
<dbReference type="Gene3D" id="1.20.1260.10">
    <property type="match status" value="1"/>
</dbReference>
<protein>
    <submittedName>
        <fullName evidence="3">Rubrerythrin</fullName>
    </submittedName>
</protein>
<organism evidence="3 4">
    <name type="scientific">Anaeromicropila herbilytica</name>
    <dbReference type="NCBI Taxonomy" id="2785025"/>
    <lineage>
        <taxon>Bacteria</taxon>
        <taxon>Bacillati</taxon>
        <taxon>Bacillota</taxon>
        <taxon>Clostridia</taxon>
        <taxon>Lachnospirales</taxon>
        <taxon>Lachnospiraceae</taxon>
        <taxon>Anaeromicropila</taxon>
    </lineage>
</organism>